<dbReference type="Proteomes" id="UP000834106">
    <property type="component" value="Chromosome 4"/>
</dbReference>
<protein>
    <submittedName>
        <fullName evidence="1">Uncharacterized protein</fullName>
    </submittedName>
</protein>
<keyword evidence="2" id="KW-1185">Reference proteome</keyword>
<name>A0AAD2DLA8_9LAMI</name>
<proteinExistence type="predicted"/>
<evidence type="ECO:0000313" key="1">
    <source>
        <dbReference type="EMBL" id="CAI9758832.1"/>
    </source>
</evidence>
<organism evidence="1 2">
    <name type="scientific">Fraxinus pennsylvanica</name>
    <dbReference type="NCBI Taxonomy" id="56036"/>
    <lineage>
        <taxon>Eukaryota</taxon>
        <taxon>Viridiplantae</taxon>
        <taxon>Streptophyta</taxon>
        <taxon>Embryophyta</taxon>
        <taxon>Tracheophyta</taxon>
        <taxon>Spermatophyta</taxon>
        <taxon>Magnoliopsida</taxon>
        <taxon>eudicotyledons</taxon>
        <taxon>Gunneridae</taxon>
        <taxon>Pentapetalae</taxon>
        <taxon>asterids</taxon>
        <taxon>lamiids</taxon>
        <taxon>Lamiales</taxon>
        <taxon>Oleaceae</taxon>
        <taxon>Oleeae</taxon>
        <taxon>Fraxinus</taxon>
    </lineage>
</organism>
<dbReference type="EMBL" id="OU503039">
    <property type="protein sequence ID" value="CAI9758832.1"/>
    <property type="molecule type" value="Genomic_DNA"/>
</dbReference>
<reference evidence="1" key="1">
    <citation type="submission" date="2023-05" db="EMBL/GenBank/DDBJ databases">
        <authorList>
            <person name="Huff M."/>
        </authorList>
    </citation>
    <scope>NUCLEOTIDE SEQUENCE</scope>
</reference>
<gene>
    <name evidence="1" type="ORF">FPE_LOCUS6262</name>
</gene>
<sequence length="171" mass="19491">MKITHKGWINRSCHSFDRRRRCGTKGQVLEVERHLEIGGGPASKSSLRRSWEMRLDSPDLLYMYSPGIELLQMEILSLRSIAGSEVLNTELKAVGYDLNRWRKKSQMRLNITILDLNSSRWWDLVTKLILERGSRHKGHLSASAAQRHPLSTFLLGSDQPAAVVSKLSLIK</sequence>
<evidence type="ECO:0000313" key="2">
    <source>
        <dbReference type="Proteomes" id="UP000834106"/>
    </source>
</evidence>
<dbReference type="AlphaFoldDB" id="A0AAD2DLA8"/>
<dbReference type="PANTHER" id="PTHR46699:SF1">
    <property type="entry name" value="SERINE_THREONINE-PROTEIN KINASE STN8, CHLOROPLASTIC"/>
    <property type="match status" value="1"/>
</dbReference>
<dbReference type="PANTHER" id="PTHR46699">
    <property type="entry name" value="SERINE/THREONINE-PROTEIN KINASE STN8, CHLOROPLASTIC-RELATED"/>
    <property type="match status" value="1"/>
</dbReference>
<accession>A0AAD2DLA8</accession>